<comment type="caution">
    <text evidence="1">The sequence shown here is derived from an EMBL/GenBank/DDBJ whole genome shotgun (WGS) entry which is preliminary data.</text>
</comment>
<dbReference type="EMBL" id="JAPWTJ010000108">
    <property type="protein sequence ID" value="KAJ8982781.1"/>
    <property type="molecule type" value="Genomic_DNA"/>
</dbReference>
<dbReference type="Proteomes" id="UP001162164">
    <property type="component" value="Unassembled WGS sequence"/>
</dbReference>
<sequence length="100" mass="11559">MYYPSSHRKVQGLFEHINIKSLDEADKVALNSRIREILMQVYRFGFEFYKEMSDATPPSTEAALSTACRFSHPLDEACRRALREGRGMRPDGPTRVWSFS</sequence>
<evidence type="ECO:0000313" key="2">
    <source>
        <dbReference type="Proteomes" id="UP001162164"/>
    </source>
</evidence>
<organism evidence="1 2">
    <name type="scientific">Molorchus minor</name>
    <dbReference type="NCBI Taxonomy" id="1323400"/>
    <lineage>
        <taxon>Eukaryota</taxon>
        <taxon>Metazoa</taxon>
        <taxon>Ecdysozoa</taxon>
        <taxon>Arthropoda</taxon>
        <taxon>Hexapoda</taxon>
        <taxon>Insecta</taxon>
        <taxon>Pterygota</taxon>
        <taxon>Neoptera</taxon>
        <taxon>Endopterygota</taxon>
        <taxon>Coleoptera</taxon>
        <taxon>Polyphaga</taxon>
        <taxon>Cucujiformia</taxon>
        <taxon>Chrysomeloidea</taxon>
        <taxon>Cerambycidae</taxon>
        <taxon>Lamiinae</taxon>
        <taxon>Monochamini</taxon>
        <taxon>Molorchus</taxon>
    </lineage>
</organism>
<protein>
    <submittedName>
        <fullName evidence="1">Uncharacterized protein</fullName>
    </submittedName>
</protein>
<keyword evidence="2" id="KW-1185">Reference proteome</keyword>
<evidence type="ECO:0000313" key="1">
    <source>
        <dbReference type="EMBL" id="KAJ8982781.1"/>
    </source>
</evidence>
<reference evidence="1" key="1">
    <citation type="journal article" date="2023" name="Insect Mol. Biol.">
        <title>Genome sequencing provides insights into the evolution of gene families encoding plant cell wall-degrading enzymes in longhorned beetles.</title>
        <authorList>
            <person name="Shin N.R."/>
            <person name="Okamura Y."/>
            <person name="Kirsch R."/>
            <person name="Pauchet Y."/>
        </authorList>
    </citation>
    <scope>NUCLEOTIDE SEQUENCE</scope>
    <source>
        <strain evidence="1">MMC_N1</strain>
    </source>
</reference>
<proteinExistence type="predicted"/>
<gene>
    <name evidence="1" type="ORF">NQ317_018194</name>
</gene>
<accession>A0ABQ9JY46</accession>
<name>A0ABQ9JY46_9CUCU</name>